<reference evidence="1 2" key="1">
    <citation type="journal article" date="2016" name="Sci. Rep.">
        <title>Draft genome sequencing and secretome analysis of fungal phytopathogen Ascochyta rabiei provides insight into the necrotrophic effector repertoire.</title>
        <authorList>
            <person name="Verma S."/>
            <person name="Gazara R.K."/>
            <person name="Nizam S."/>
            <person name="Parween S."/>
            <person name="Chattopadhyay D."/>
            <person name="Verma P.K."/>
        </authorList>
    </citation>
    <scope>NUCLEOTIDE SEQUENCE [LARGE SCALE GENOMIC DNA]</scope>
    <source>
        <strain evidence="1 2">ArDII</strain>
    </source>
</reference>
<evidence type="ECO:0000313" key="1">
    <source>
        <dbReference type="EMBL" id="KZM21310.1"/>
    </source>
</evidence>
<sequence>MSSVPLYNALVRTHHITSRRKVAKLRAAASNHNVYAFLRYGGCPGIMYCQGSEPGVRDWLGDVQRLRYKDFQLVKKPAEKQIEAQANDRSVPYGKLEETDTVKEFGAQMESFGVWSWWRVGMGYQKDKSQP</sequence>
<proteinExistence type="predicted"/>
<name>A0A163APJ8_DIDRA</name>
<dbReference type="Proteomes" id="UP000076837">
    <property type="component" value="Unassembled WGS sequence"/>
</dbReference>
<dbReference type="EMBL" id="JYNV01000249">
    <property type="protein sequence ID" value="KZM21310.1"/>
    <property type="molecule type" value="Genomic_DNA"/>
</dbReference>
<organism evidence="1 2">
    <name type="scientific">Didymella rabiei</name>
    <name type="common">Chickpea ascochyta blight fungus</name>
    <name type="synonym">Mycosphaerella rabiei</name>
    <dbReference type="NCBI Taxonomy" id="5454"/>
    <lineage>
        <taxon>Eukaryota</taxon>
        <taxon>Fungi</taxon>
        <taxon>Dikarya</taxon>
        <taxon>Ascomycota</taxon>
        <taxon>Pezizomycotina</taxon>
        <taxon>Dothideomycetes</taxon>
        <taxon>Pleosporomycetidae</taxon>
        <taxon>Pleosporales</taxon>
        <taxon>Pleosporineae</taxon>
        <taxon>Didymellaceae</taxon>
        <taxon>Ascochyta</taxon>
    </lineage>
</organism>
<accession>A0A163APJ8</accession>
<dbReference type="STRING" id="5454.A0A163APJ8"/>
<dbReference type="CDD" id="cd24163">
    <property type="entry name" value="RWDD2_C"/>
    <property type="match status" value="1"/>
</dbReference>
<dbReference type="OrthoDB" id="432412at2759"/>
<gene>
    <name evidence="1" type="ORF">ST47_g7545</name>
</gene>
<keyword evidence="2" id="KW-1185">Reference proteome</keyword>
<protein>
    <submittedName>
        <fullName evidence="1">Uncharacterized protein</fullName>
    </submittedName>
</protein>
<dbReference type="InterPro" id="IPR059181">
    <property type="entry name" value="RWDD2A-B_C"/>
</dbReference>
<evidence type="ECO:0000313" key="2">
    <source>
        <dbReference type="Proteomes" id="UP000076837"/>
    </source>
</evidence>
<comment type="caution">
    <text evidence="1">The sequence shown here is derived from an EMBL/GenBank/DDBJ whole genome shotgun (WGS) entry which is preliminary data.</text>
</comment>
<dbReference type="AlphaFoldDB" id="A0A163APJ8"/>